<dbReference type="EMBL" id="QBIU01000001">
    <property type="protein sequence ID" value="MWV69960.1"/>
    <property type="molecule type" value="Genomic_DNA"/>
</dbReference>
<evidence type="ECO:0000313" key="1">
    <source>
        <dbReference type="EMBL" id="MWV69960.1"/>
    </source>
</evidence>
<protein>
    <submittedName>
        <fullName evidence="2">Uncharacterized protein</fullName>
    </submittedName>
</protein>
<comment type="caution">
    <text evidence="2">The sequence shown here is derived from an EMBL/GenBank/DDBJ whole genome shotgun (WGS) entry which is preliminary data.</text>
</comment>
<reference evidence="2" key="3">
    <citation type="submission" date="2018-04" db="EMBL/GenBank/DDBJ databases">
        <authorList>
            <person name="Sheh A."/>
            <person name="Shen Z."/>
            <person name="Mannion A.J."/>
            <person name="Fox J.G."/>
        </authorList>
    </citation>
    <scope>NUCLEOTIDE SEQUENCE</scope>
    <source>
        <strain evidence="2">MIT 97-6194</strain>
    </source>
</reference>
<dbReference type="AlphaFoldDB" id="A0A347VLV7"/>
<reference evidence="2 3" key="2">
    <citation type="journal article" date="2016" name="Infect. Immun.">
        <title>Helicobacter saguini, a Novel Helicobacter Isolated from Cotton-Top Tamarins with Ulcerative Colitis, Has Proinflammatory Properties and Induces Typhlocolitis and Dysplasia in Gnotobiotic IL-10-/- Mice.</title>
        <authorList>
            <person name="Shen Z."/>
            <person name="Mannion A."/>
            <person name="Whary M.T."/>
            <person name="Muthupalani S."/>
            <person name="Sheh A."/>
            <person name="Feng Y."/>
            <person name="Gong G."/>
            <person name="Vandamme P."/>
            <person name="Holcombe H.R."/>
            <person name="Paster B.J."/>
            <person name="Fox J.G."/>
        </authorList>
    </citation>
    <scope>NUCLEOTIDE SEQUENCE [LARGE SCALE GENOMIC DNA]</scope>
    <source>
        <strain evidence="2 3">MIT 97-6194</strain>
    </source>
</reference>
<name>A0A347VLV7_9HELI</name>
<dbReference type="RefSeq" id="WP_118949298.1">
    <property type="nucleotide sequence ID" value="NZ_JRMP02000020.1"/>
</dbReference>
<evidence type="ECO:0000313" key="2">
    <source>
        <dbReference type="EMBL" id="TLD92368.1"/>
    </source>
</evidence>
<dbReference type="EMBL" id="JRMP02000020">
    <property type="protein sequence ID" value="TLD92368.1"/>
    <property type="molecule type" value="Genomic_DNA"/>
</dbReference>
<accession>A0A347VLV7</accession>
<proteinExistence type="predicted"/>
<dbReference type="Proteomes" id="UP000477070">
    <property type="component" value="Unassembled WGS sequence"/>
</dbReference>
<dbReference type="OrthoDB" id="9808267at2"/>
<gene>
    <name evidence="1" type="ORF">DCO61_08090</name>
    <name evidence="2" type="ORF">LS64_010255</name>
</gene>
<reference evidence="1 4" key="4">
    <citation type="submission" date="2019-12" db="EMBL/GenBank/DDBJ databases">
        <title>Multi-Generational Helicobacter saguini Isolates.</title>
        <authorList>
            <person name="Mannion A."/>
            <person name="Shen Z."/>
            <person name="Fox J.G."/>
        </authorList>
    </citation>
    <scope>NUCLEOTIDE SEQUENCE [LARGE SCALE GENOMIC DNA]</scope>
    <source>
        <strain evidence="1">16-048</strain>
        <strain evidence="4">16-048 (F4)</strain>
    </source>
</reference>
<sequence length="70" mass="7967">MIFTIETDNKEFITALKAIAKATNTKVKMKKNSDTAFTAANKRAWIKARKELENGEAISLSEFKKKYARL</sequence>
<dbReference type="Proteomes" id="UP000029714">
    <property type="component" value="Unassembled WGS sequence"/>
</dbReference>
<dbReference type="STRING" id="1548018.LS64_13775"/>
<evidence type="ECO:0000313" key="3">
    <source>
        <dbReference type="Proteomes" id="UP000029714"/>
    </source>
</evidence>
<reference evidence="2 3" key="1">
    <citation type="journal article" date="2014" name="Genome Announc.">
        <title>Draft genome sequences of eight enterohepatic helicobacter species isolated from both laboratory and wild rodents.</title>
        <authorList>
            <person name="Sheh A."/>
            <person name="Shen Z."/>
            <person name="Fox J.G."/>
        </authorList>
    </citation>
    <scope>NUCLEOTIDE SEQUENCE [LARGE SCALE GENOMIC DNA]</scope>
    <source>
        <strain evidence="2 3">MIT 97-6194</strain>
    </source>
</reference>
<keyword evidence="3" id="KW-1185">Reference proteome</keyword>
<evidence type="ECO:0000313" key="4">
    <source>
        <dbReference type="Proteomes" id="UP000477070"/>
    </source>
</evidence>
<organism evidence="2 3">
    <name type="scientific">Helicobacter saguini</name>
    <dbReference type="NCBI Taxonomy" id="1548018"/>
    <lineage>
        <taxon>Bacteria</taxon>
        <taxon>Pseudomonadati</taxon>
        <taxon>Campylobacterota</taxon>
        <taxon>Epsilonproteobacteria</taxon>
        <taxon>Campylobacterales</taxon>
        <taxon>Helicobacteraceae</taxon>
        <taxon>Helicobacter</taxon>
    </lineage>
</organism>